<gene>
    <name evidence="3 5" type="primary">Bm12939</name>
    <name evidence="3" type="ORF">BM_BM12939</name>
</gene>
<dbReference type="Proteomes" id="UP000006672">
    <property type="component" value="Unassembled WGS sequence"/>
</dbReference>
<name>A0A4E9FI96_BRUMA</name>
<evidence type="ECO:0000259" key="2">
    <source>
        <dbReference type="PROSITE" id="PS50106"/>
    </source>
</evidence>
<feature type="region of interest" description="Disordered" evidence="1">
    <location>
        <begin position="353"/>
        <end position="385"/>
    </location>
</feature>
<dbReference type="OrthoDB" id="42382at2759"/>
<dbReference type="Pfam" id="PF00595">
    <property type="entry name" value="PDZ"/>
    <property type="match status" value="4"/>
</dbReference>
<feature type="region of interest" description="Disordered" evidence="1">
    <location>
        <begin position="14"/>
        <end position="34"/>
    </location>
</feature>
<dbReference type="PANTHER" id="PTHR14063">
    <property type="entry name" value="PROTEIN LIN-7 HOMOLOG"/>
    <property type="match status" value="1"/>
</dbReference>
<keyword evidence="4" id="KW-1185">Reference proteome</keyword>
<feature type="region of interest" description="Disordered" evidence="1">
    <location>
        <begin position="842"/>
        <end position="875"/>
    </location>
</feature>
<dbReference type="CTD" id="6104800"/>
<feature type="domain" description="PDZ" evidence="2">
    <location>
        <begin position="14"/>
        <end position="98"/>
    </location>
</feature>
<accession>A0A4E9FI96</accession>
<evidence type="ECO:0000256" key="1">
    <source>
        <dbReference type="SAM" id="MobiDB-lite"/>
    </source>
</evidence>
<dbReference type="Gene3D" id="2.30.42.10">
    <property type="match status" value="4"/>
</dbReference>
<dbReference type="InterPro" id="IPR001478">
    <property type="entry name" value="PDZ"/>
</dbReference>
<organism evidence="3">
    <name type="scientific">Brugia malayi</name>
    <name type="common">Filarial nematode worm</name>
    <dbReference type="NCBI Taxonomy" id="6279"/>
    <lineage>
        <taxon>Eukaryota</taxon>
        <taxon>Metazoa</taxon>
        <taxon>Ecdysozoa</taxon>
        <taxon>Nematoda</taxon>
        <taxon>Chromadorea</taxon>
        <taxon>Rhabditida</taxon>
        <taxon>Spirurina</taxon>
        <taxon>Spiruromorpha</taxon>
        <taxon>Filarioidea</taxon>
        <taxon>Onchocercidae</taxon>
        <taxon>Brugia</taxon>
    </lineage>
</organism>
<dbReference type="STRING" id="6279.A0A5S6P9K4"/>
<feature type="domain" description="PDZ" evidence="2">
    <location>
        <begin position="206"/>
        <end position="293"/>
    </location>
</feature>
<dbReference type="RefSeq" id="XP_042936499.1">
    <property type="nucleotide sequence ID" value="XM_043080565.1"/>
</dbReference>
<feature type="domain" description="PDZ" evidence="2">
    <location>
        <begin position="1277"/>
        <end position="1349"/>
    </location>
</feature>
<dbReference type="KEGG" id="bmy:BM_BM12939"/>
<dbReference type="SUPFAM" id="SSF50156">
    <property type="entry name" value="PDZ domain-like"/>
    <property type="match status" value="4"/>
</dbReference>
<dbReference type="GeneID" id="6104800"/>
<dbReference type="WBParaSite" id="Bm12939a.1">
    <property type="protein sequence ID" value="Bm12939a.1"/>
    <property type="gene ID" value="WBGene00233200"/>
</dbReference>
<proteinExistence type="predicted"/>
<dbReference type="InterPro" id="IPR051109">
    <property type="entry name" value="MAM_complex_regulator"/>
</dbReference>
<dbReference type="CDD" id="cd00136">
    <property type="entry name" value="PDZ_canonical"/>
    <property type="match status" value="1"/>
</dbReference>
<dbReference type="SMART" id="SM00228">
    <property type="entry name" value="PDZ"/>
    <property type="match status" value="4"/>
</dbReference>
<reference evidence="5" key="3">
    <citation type="submission" date="2019-12" db="UniProtKB">
        <authorList>
            <consortium name="WormBaseParasite"/>
        </authorList>
    </citation>
    <scope>IDENTIFICATION</scope>
</reference>
<dbReference type="EMBL" id="CAAKNF010000194">
    <property type="protein sequence ID" value="VIO96665.1"/>
    <property type="molecule type" value="Genomic_DNA"/>
</dbReference>
<protein>
    <submittedName>
        <fullName evidence="3 5">9ORF binding protein 1, putative</fullName>
    </submittedName>
</protein>
<evidence type="ECO:0000313" key="4">
    <source>
        <dbReference type="Proteomes" id="UP000006672"/>
    </source>
</evidence>
<feature type="compositionally biased region" description="Low complexity" evidence="1">
    <location>
        <begin position="18"/>
        <end position="32"/>
    </location>
</feature>
<dbReference type="InterPro" id="IPR036034">
    <property type="entry name" value="PDZ_sf"/>
</dbReference>
<reference evidence="3" key="2">
    <citation type="submission" date="2019-04" db="EMBL/GenBank/DDBJ databases">
        <authorList>
            <person name="Howe K."/>
            <person name="Paulini M."/>
            <person name="Williams G."/>
        </authorList>
    </citation>
    <scope>NUCLEOTIDE SEQUENCE [LARGE SCALE GENOMIC DNA]</scope>
    <source>
        <strain evidence="3">FR3</strain>
    </source>
</reference>
<evidence type="ECO:0000313" key="3">
    <source>
        <dbReference type="EMBL" id="VIO96665.1"/>
    </source>
</evidence>
<dbReference type="PROSITE" id="PS50106">
    <property type="entry name" value="PDZ"/>
    <property type="match status" value="4"/>
</dbReference>
<dbReference type="AlphaFoldDB" id="A0A4E9FI96"/>
<sequence>MNSRIRTIVLYRGNADTSKSSSSNCSQQQQPSRHPLGFSIVGGIDSPRGPMGIFVKTVFADGLAAKSGLVCKGDEILSVNGVELSGKTHSEALQIFKKNTKIDVTLCIRRNIPNSSKQNRILDCTKRTFTNQKLTMANGSRYEGAKKCIVDGSLITAATTSASTACRRSAILVQSERLKMHDSLGANAFVSAKRVLGIKHELMRKEIILRRSAPSERLGLGIAIESDDNNNKVICVRIEQVDPYSIASRSGLQVGDRVWSVAGTDVHQCTRIQCLSLLQQPAMSVTMVVSRQNTSSSPQNRSNRCMITNGSQIFSLQKGSKMALELDTTISSVNGNNNDNNGNITGMVFKTISNHSPSSNDSEFHSDQLQQHQQSKAQRTMSRSRGNIKHKPTYVSVFASDPDCSSPLFDEFDRRFAANRPNFLNATLHLPTGDEETCSVPSISAPLITPSRQPISPSFMNMSVSSNPAIHPETSQQSYLNEHHTLATFPACTFQQEQQHQPAYSTTLAETPAREESNNVTAPFNILSSSGILNSNRSVQETSVQKSYKYACLKSKMQKNKTYMNEQEGEKSKASIKESPNDLCSKFQENLHTEAQISNCHCYPRIVNKSENFLTKSTNLPTAKLLCDNSSEAKETVETLDTDKQHKIGKQHDDGVTMKHLSAYKIYHMSSDSVTESLPHNISVESRNASPEQSLMRAQEITVPELFLFKIVSGNDQESCDTNLEGPPLQILFRDVEFEMVSQQKPENQVVKIEKCIAYNENLESFKNSAVKYGNSSESETHSDVKKSHFVSFVPATKLSRIISQKSDSLTNGNGSEKFAAAEFEKFGSIVSTKSIPFTRENSTVSKKREHSREIDRTSSIKELQTAKSSNEKFEKPAVPLAPRRTRDDKPVPFDKLIEKFTKADNGAVPTPKTFQGIVGVIDPRKSTAIRSSSSGAPKGTTLNLQISKKIPYRGSRVMSDKFTGRNATYVGTSRNRFSTTENATVSRAENLFTKVRASFEKNAESFPMILASHTNGEKKFVSIVEENIKTGKSLNIIRQSEKVEKKSSIITERKESPEMYTSVMEQKPNAKMHSCLSETESSFEIMKGLTLSCFDNVADDDIVGRSVKVDKAEQSAFQAMEEVTSCSGLHEQGKPSEAELMECKSLLDEKFANYDIFKVTLKRSANNPEGSIGVILSSAASGDQYISVQRVISGSIADRSDLVEKGDRVFFVQGHSTKQMSATEARTLIKQRTEHVVFILGRLKTKSNDMPAEPTKFVSTATTDPDLFNYSTYSEEVILTKGNLGVGLALDGGRGSVFGDRPIIIKRIFEGGSAARSGRIKIGDQVITIDGIDIRGMSYLEATKTLRSRPEGPLKLVILRRL</sequence>
<reference evidence="4" key="1">
    <citation type="journal article" date="2007" name="Science">
        <title>Draft genome of the filarial nematode parasite Brugia malayi.</title>
        <authorList>
            <person name="Ghedin E."/>
            <person name="Wang S."/>
            <person name="Spiro D."/>
            <person name="Caler E."/>
            <person name="Zhao Q."/>
            <person name="Crabtree J."/>
            <person name="Allen J.E."/>
            <person name="Delcher A.L."/>
            <person name="Guiliano D.B."/>
            <person name="Miranda-Saavedra D."/>
            <person name="Angiuoli S.V."/>
            <person name="Creasy T."/>
            <person name="Amedeo P."/>
            <person name="Haas B."/>
            <person name="El-Sayed N.M."/>
            <person name="Wortman J.R."/>
            <person name="Feldblyum T."/>
            <person name="Tallon L."/>
            <person name="Schatz M."/>
            <person name="Shumway M."/>
            <person name="Koo H."/>
            <person name="Salzberg S.L."/>
            <person name="Schobel S."/>
            <person name="Pertea M."/>
            <person name="Pop M."/>
            <person name="White O."/>
            <person name="Barton G.J."/>
            <person name="Carlow C.K."/>
            <person name="Crawford M.J."/>
            <person name="Daub J."/>
            <person name="Dimmic M.W."/>
            <person name="Estes C.F."/>
            <person name="Foster J.M."/>
            <person name="Ganatra M."/>
            <person name="Gregory W.F."/>
            <person name="Johnson N.M."/>
            <person name="Jin J."/>
            <person name="Komuniecki R."/>
            <person name="Korf I."/>
            <person name="Kumar S."/>
            <person name="Laney S."/>
            <person name="Li B.W."/>
            <person name="Li W."/>
            <person name="Lindblom T.H."/>
            <person name="Lustigman S."/>
            <person name="Ma D."/>
            <person name="Maina C.V."/>
            <person name="Martin D.M."/>
            <person name="McCarter J.P."/>
            <person name="McReynolds L."/>
            <person name="Mitreva M."/>
            <person name="Nutman T.B."/>
            <person name="Parkinson J."/>
            <person name="Peregrin-Alvarez J.M."/>
            <person name="Poole C."/>
            <person name="Ren Q."/>
            <person name="Saunders L."/>
            <person name="Sluder A.E."/>
            <person name="Smith K."/>
            <person name="Stanke M."/>
            <person name="Unnasch T.R."/>
            <person name="Ware J."/>
            <person name="Wei A.D."/>
            <person name="Weil G."/>
            <person name="Williams D.J."/>
            <person name="Zhang Y."/>
            <person name="Williams S.A."/>
            <person name="Fraser-Liggett C."/>
            <person name="Slatko B."/>
            <person name="Blaxter M.L."/>
            <person name="Scott A.L."/>
        </authorList>
    </citation>
    <scope>NUCLEOTIDE SEQUENCE</scope>
    <source>
        <strain evidence="4">FR3</strain>
    </source>
</reference>
<evidence type="ECO:0000313" key="5">
    <source>
        <dbReference type="WBParaSite" id="Bm12939a.1"/>
    </source>
</evidence>
<accession>A0A5S6P9K4</accession>
<feature type="compositionally biased region" description="Basic and acidic residues" evidence="1">
    <location>
        <begin position="851"/>
        <end position="860"/>
    </location>
</feature>
<feature type="domain" description="PDZ" evidence="2">
    <location>
        <begin position="1159"/>
        <end position="1245"/>
    </location>
</feature>